<evidence type="ECO:0000256" key="2">
    <source>
        <dbReference type="SAM" id="MobiDB-lite"/>
    </source>
</evidence>
<comment type="similarity">
    <text evidence="1">Belongs to the TCP11 family.</text>
</comment>
<feature type="region of interest" description="Disordered" evidence="2">
    <location>
        <begin position="572"/>
        <end position="596"/>
    </location>
</feature>
<sequence length="920" mass="106906">MFLSAFMIYGHSKIVISSLGDSEKELIVLSEKMIKKFEYMVFSYNQPSFYKALQEFNEIWKDFSNKFKIWKKKDSEALLEILIQHWIEMEKLWFSVKDYEAANTWQSKIVVQQRNIKKKIETLTGRSGILKLIKTTHKSRETKFPNIKFKPNVMPSPYLFPIDKNGKTTINQNSVIGPLDKSYIHDETEKFDTVRTNATKSYKDDDDENNTDIPATEKVKETEKSKEKDKDYKNENGNGNKNENENGNGKRENDSRDIDEIFVKNLLNKYNNRFSNFQLAHEIILNPEFQFEYYNENNEEEEEEGQKKANEKLSENPNNNYNNIISKVTKIAQKAFFDMVQESFDSGNENQFIPGIVKDIKDRLLFLTNKDKKTYNQVNEVLDEKLILQQIQHGETNFDNIFNFIVNTMLQLCAPVRDEAIKKIYDMEKPVQKIKGILNQLDNMKIDLANYNIKKFRPYLKEIAVDYERKKFKEAIETNLIDLKYTETWLSQSVIRIVKNQNNNNNNVKYATKDLKKKRKENQTRYIDIYNDAFLSLLFKRKIFENEKSVTSDKSKMKSSVLNNSDSDILSENNSLSNNNKSNIAPSSMNSSSTFNCSTEDERLSFNKSSESKSKKNVSYIPVLKKNDEIVLPETLMFDFNRILEYQQSIRNFSIVSSITILCQSIIPYLHGKEFIIKNIYLELLDYIENNLPQLQKKKPNNNKDNSNGGSSSSSSSTTTTTTTNNNNNNNNNMNSHNSNNSSTSSTTTTTAVADNKGESNGGSGSEEGKKKNKMDKESKLNSLMADFAKYIITKIESIILDSIIQYNSEKTNYVKLEPKILSANEKVLLKKMIINTLLLNNNMYSIINRQIMSLLLHYLKTGEFKTDTLDRFCLYYSKDKLHVTFSKIKLFTEYNRDVYSEYYDQIMAKLLIINKIYPS</sequence>
<feature type="compositionally biased region" description="Basic and acidic residues" evidence="2">
    <location>
        <begin position="215"/>
        <end position="234"/>
    </location>
</feature>
<proteinExistence type="inferred from homology"/>
<feature type="region of interest" description="Disordered" evidence="2">
    <location>
        <begin position="297"/>
        <end position="318"/>
    </location>
</feature>
<dbReference type="OrthoDB" id="276323at2759"/>
<name>A0A1Y2C2A8_9FUNG</name>
<feature type="compositionally biased region" description="Basic and acidic residues" evidence="2">
    <location>
        <begin position="767"/>
        <end position="777"/>
    </location>
</feature>
<organism evidence="3 4">
    <name type="scientific">Neocallimastix californiae</name>
    <dbReference type="NCBI Taxonomy" id="1754190"/>
    <lineage>
        <taxon>Eukaryota</taxon>
        <taxon>Fungi</taxon>
        <taxon>Fungi incertae sedis</taxon>
        <taxon>Chytridiomycota</taxon>
        <taxon>Chytridiomycota incertae sedis</taxon>
        <taxon>Neocallimastigomycetes</taxon>
        <taxon>Neocallimastigales</taxon>
        <taxon>Neocallimastigaceae</taxon>
        <taxon>Neocallimastix</taxon>
    </lineage>
</organism>
<dbReference type="InterPro" id="IPR008862">
    <property type="entry name" value="Tcp11"/>
</dbReference>
<dbReference type="PANTHER" id="PTHR12832:SF11">
    <property type="entry name" value="LD23868P"/>
    <property type="match status" value="1"/>
</dbReference>
<feature type="compositionally biased region" description="Basic and acidic residues" evidence="2">
    <location>
        <begin position="305"/>
        <end position="314"/>
    </location>
</feature>
<dbReference type="GO" id="GO:0010737">
    <property type="term" value="P:protein kinase A signaling"/>
    <property type="evidence" value="ECO:0007669"/>
    <property type="project" value="TreeGrafter"/>
</dbReference>
<feature type="region of interest" description="Disordered" evidence="2">
    <location>
        <begin position="695"/>
        <end position="777"/>
    </location>
</feature>
<dbReference type="STRING" id="1754190.A0A1Y2C2A8"/>
<comment type="caution">
    <text evidence="3">The sequence shown here is derived from an EMBL/GenBank/DDBJ whole genome shotgun (WGS) entry which is preliminary data.</text>
</comment>
<dbReference type="EMBL" id="MCOG01000125">
    <property type="protein sequence ID" value="ORY41141.1"/>
    <property type="molecule type" value="Genomic_DNA"/>
</dbReference>
<feature type="compositionally biased region" description="Low complexity" evidence="2">
    <location>
        <begin position="703"/>
        <end position="751"/>
    </location>
</feature>
<gene>
    <name evidence="3" type="ORF">LY90DRAFT_704017</name>
</gene>
<evidence type="ECO:0000256" key="1">
    <source>
        <dbReference type="ARBA" id="ARBA00010954"/>
    </source>
</evidence>
<feature type="region of interest" description="Disordered" evidence="2">
    <location>
        <begin position="200"/>
        <end position="254"/>
    </location>
</feature>
<evidence type="ECO:0000313" key="4">
    <source>
        <dbReference type="Proteomes" id="UP000193920"/>
    </source>
</evidence>
<accession>A0A1Y2C2A8</accession>
<feature type="compositionally biased region" description="Basic and acidic residues" evidence="2">
    <location>
        <begin position="242"/>
        <end position="254"/>
    </location>
</feature>
<reference evidence="3 4" key="1">
    <citation type="submission" date="2016-08" db="EMBL/GenBank/DDBJ databases">
        <title>A Parts List for Fungal Cellulosomes Revealed by Comparative Genomics.</title>
        <authorList>
            <consortium name="DOE Joint Genome Institute"/>
            <person name="Haitjema C.H."/>
            <person name="Gilmore S.P."/>
            <person name="Henske J.K."/>
            <person name="Solomon K.V."/>
            <person name="De Groot R."/>
            <person name="Kuo A."/>
            <person name="Mondo S.J."/>
            <person name="Salamov A.A."/>
            <person name="Labutti K."/>
            <person name="Zhao Z."/>
            <person name="Chiniquy J."/>
            <person name="Barry K."/>
            <person name="Brewer H.M."/>
            <person name="Purvine S.O."/>
            <person name="Wright A.T."/>
            <person name="Boxma B."/>
            <person name="Van Alen T."/>
            <person name="Hackstein J.H."/>
            <person name="Baker S.E."/>
            <person name="Grigoriev I.V."/>
            <person name="O'Malley M.A."/>
        </authorList>
    </citation>
    <scope>NUCLEOTIDE SEQUENCE [LARGE SCALE GENOMIC DNA]</scope>
    <source>
        <strain evidence="3 4">G1</strain>
    </source>
</reference>
<dbReference type="AlphaFoldDB" id="A0A1Y2C2A8"/>
<keyword evidence="4" id="KW-1185">Reference proteome</keyword>
<evidence type="ECO:0000313" key="3">
    <source>
        <dbReference type="EMBL" id="ORY41141.1"/>
    </source>
</evidence>
<dbReference type="Pfam" id="PF05794">
    <property type="entry name" value="Tcp11"/>
    <property type="match status" value="1"/>
</dbReference>
<dbReference type="PANTHER" id="PTHR12832">
    <property type="entry name" value="TESTIS-SPECIFIC PROTEIN PBS13 T-COMPLEX 11"/>
    <property type="match status" value="1"/>
</dbReference>
<protein>
    <submittedName>
        <fullName evidence="3">Uncharacterized protein</fullName>
    </submittedName>
</protein>
<dbReference type="Proteomes" id="UP000193920">
    <property type="component" value="Unassembled WGS sequence"/>
</dbReference>